<dbReference type="EMBL" id="BGPR01001714">
    <property type="protein sequence ID" value="GBM60143.1"/>
    <property type="molecule type" value="Genomic_DNA"/>
</dbReference>
<sequence length="232" mass="26962">MRSIQEKMKNIIEQGRGEMKNQIQGVKGKIEEIKDDVQWNDEVEGKVQMITQSELNYLIRDLGLSKDEVELLGSRLKNKNLLASGTSFSWCRHREKEFTQFFSEQGNLVLCNDVQILKKCFDIEYDPSEWSLFIDSSKTSLKAVLLHNGNSFASLPLGHSVHLEENYNDLSMILEKINYQEHHWVISGDFKILTMLLGQQTGYTKYPCFLCLWESRARDLHWTKLTGHFEVP</sequence>
<accession>A0A4Y2H3B9</accession>
<dbReference type="PANTHER" id="PTHR46114:SF1">
    <property type="entry name" value="ZAD DOMAIN-CONTAINING PROTEIN"/>
    <property type="match status" value="1"/>
</dbReference>
<protein>
    <submittedName>
        <fullName evidence="1">Uncharacterized protein</fullName>
    </submittedName>
</protein>
<name>A0A4Y2H3B9_ARAVE</name>
<dbReference type="AlphaFoldDB" id="A0A4Y2H3B9"/>
<evidence type="ECO:0000313" key="1">
    <source>
        <dbReference type="EMBL" id="GBM60143.1"/>
    </source>
</evidence>
<proteinExistence type="predicted"/>
<dbReference type="Proteomes" id="UP000499080">
    <property type="component" value="Unassembled WGS sequence"/>
</dbReference>
<evidence type="ECO:0000313" key="2">
    <source>
        <dbReference type="Proteomes" id="UP000499080"/>
    </source>
</evidence>
<reference evidence="1 2" key="1">
    <citation type="journal article" date="2019" name="Sci. Rep.">
        <title>Orb-weaving spider Araneus ventricosus genome elucidates the spidroin gene catalogue.</title>
        <authorList>
            <person name="Kono N."/>
            <person name="Nakamura H."/>
            <person name="Ohtoshi R."/>
            <person name="Moran D.A.P."/>
            <person name="Shinohara A."/>
            <person name="Yoshida Y."/>
            <person name="Fujiwara M."/>
            <person name="Mori M."/>
            <person name="Tomita M."/>
            <person name="Arakawa K."/>
        </authorList>
    </citation>
    <scope>NUCLEOTIDE SEQUENCE [LARGE SCALE GENOMIC DNA]</scope>
</reference>
<dbReference type="PANTHER" id="PTHR46114">
    <property type="entry name" value="APPLE DOMAIN-CONTAINING PROTEIN"/>
    <property type="match status" value="1"/>
</dbReference>
<organism evidence="1 2">
    <name type="scientific">Araneus ventricosus</name>
    <name type="common">Orbweaver spider</name>
    <name type="synonym">Epeira ventricosa</name>
    <dbReference type="NCBI Taxonomy" id="182803"/>
    <lineage>
        <taxon>Eukaryota</taxon>
        <taxon>Metazoa</taxon>
        <taxon>Ecdysozoa</taxon>
        <taxon>Arthropoda</taxon>
        <taxon>Chelicerata</taxon>
        <taxon>Arachnida</taxon>
        <taxon>Araneae</taxon>
        <taxon>Araneomorphae</taxon>
        <taxon>Entelegynae</taxon>
        <taxon>Araneoidea</taxon>
        <taxon>Araneidae</taxon>
        <taxon>Araneus</taxon>
    </lineage>
</organism>
<dbReference type="OrthoDB" id="6347417at2759"/>
<gene>
    <name evidence="1" type="ORF">AVEN_38474_1</name>
</gene>
<keyword evidence="2" id="KW-1185">Reference proteome</keyword>
<comment type="caution">
    <text evidence="1">The sequence shown here is derived from an EMBL/GenBank/DDBJ whole genome shotgun (WGS) entry which is preliminary data.</text>
</comment>